<keyword evidence="3" id="KW-0813">Transport</keyword>
<feature type="transmembrane region" description="Helical" evidence="7">
    <location>
        <begin position="339"/>
        <end position="360"/>
    </location>
</feature>
<name>A0A6G0XED8_9STRA</name>
<feature type="transmembrane region" description="Helical" evidence="7">
    <location>
        <begin position="366"/>
        <end position="389"/>
    </location>
</feature>
<evidence type="ECO:0000256" key="2">
    <source>
        <dbReference type="ARBA" id="ARBA00007015"/>
    </source>
</evidence>
<organism evidence="8 9">
    <name type="scientific">Aphanomyces euteiches</name>
    <dbReference type="NCBI Taxonomy" id="100861"/>
    <lineage>
        <taxon>Eukaryota</taxon>
        <taxon>Sar</taxon>
        <taxon>Stramenopiles</taxon>
        <taxon>Oomycota</taxon>
        <taxon>Saprolegniomycetes</taxon>
        <taxon>Saprolegniales</taxon>
        <taxon>Verrucalvaceae</taxon>
        <taxon>Aphanomyces</taxon>
    </lineage>
</organism>
<proteinExistence type="inferred from homology"/>
<feature type="transmembrane region" description="Helical" evidence="7">
    <location>
        <begin position="310"/>
        <end position="327"/>
    </location>
</feature>
<feature type="transmembrane region" description="Helical" evidence="7">
    <location>
        <begin position="86"/>
        <end position="105"/>
    </location>
</feature>
<feature type="transmembrane region" description="Helical" evidence="7">
    <location>
        <begin position="117"/>
        <end position="137"/>
    </location>
</feature>
<dbReference type="AlphaFoldDB" id="A0A6G0XED8"/>
<evidence type="ECO:0000313" key="9">
    <source>
        <dbReference type="Proteomes" id="UP000481153"/>
    </source>
</evidence>
<keyword evidence="4 7" id="KW-0812">Transmembrane</keyword>
<evidence type="ECO:0000256" key="3">
    <source>
        <dbReference type="ARBA" id="ARBA00022448"/>
    </source>
</evidence>
<dbReference type="SUPFAM" id="SSF103473">
    <property type="entry name" value="MFS general substrate transporter"/>
    <property type="match status" value="1"/>
</dbReference>
<dbReference type="PANTHER" id="PTHR31585:SF5">
    <property type="entry name" value="RNA-BINDING S4 DOMAIN-CONTAINING PROTEIN"/>
    <property type="match status" value="1"/>
</dbReference>
<evidence type="ECO:0000313" key="8">
    <source>
        <dbReference type="EMBL" id="KAF0738437.1"/>
    </source>
</evidence>
<dbReference type="GO" id="GO:0016020">
    <property type="term" value="C:membrane"/>
    <property type="evidence" value="ECO:0007669"/>
    <property type="project" value="UniProtKB-SubCell"/>
</dbReference>
<dbReference type="Pfam" id="PF03092">
    <property type="entry name" value="BT1"/>
    <property type="match status" value="1"/>
</dbReference>
<evidence type="ECO:0000256" key="1">
    <source>
        <dbReference type="ARBA" id="ARBA00004141"/>
    </source>
</evidence>
<keyword evidence="9" id="KW-1185">Reference proteome</keyword>
<dbReference type="Gene3D" id="1.20.1250.20">
    <property type="entry name" value="MFS general substrate transporter like domains"/>
    <property type="match status" value="1"/>
</dbReference>
<feature type="transmembrane region" description="Helical" evidence="7">
    <location>
        <begin position="401"/>
        <end position="426"/>
    </location>
</feature>
<dbReference type="PANTHER" id="PTHR31585">
    <property type="entry name" value="FOLATE-BIOPTERIN TRANSPORTER 1, CHLOROPLASTIC"/>
    <property type="match status" value="1"/>
</dbReference>
<evidence type="ECO:0000256" key="5">
    <source>
        <dbReference type="ARBA" id="ARBA00022989"/>
    </source>
</evidence>
<feature type="transmembrane region" description="Helical" evidence="7">
    <location>
        <begin position="227"/>
        <end position="246"/>
    </location>
</feature>
<accession>A0A6G0XED8</accession>
<protein>
    <recommendedName>
        <fullName evidence="10">Major facilitator superfamily associated domain-containing protein</fullName>
    </recommendedName>
</protein>
<reference evidence="8 9" key="1">
    <citation type="submission" date="2019-07" db="EMBL/GenBank/DDBJ databases">
        <title>Genomics analysis of Aphanomyces spp. identifies a new class of oomycete effector associated with host adaptation.</title>
        <authorList>
            <person name="Gaulin E."/>
        </authorList>
    </citation>
    <scope>NUCLEOTIDE SEQUENCE [LARGE SCALE GENOMIC DNA]</scope>
    <source>
        <strain evidence="8 9">ATCC 201684</strain>
    </source>
</reference>
<feature type="transmembrane region" description="Helical" evidence="7">
    <location>
        <begin position="489"/>
        <end position="510"/>
    </location>
</feature>
<evidence type="ECO:0000256" key="4">
    <source>
        <dbReference type="ARBA" id="ARBA00022692"/>
    </source>
</evidence>
<dbReference type="Proteomes" id="UP000481153">
    <property type="component" value="Unassembled WGS sequence"/>
</dbReference>
<evidence type="ECO:0000256" key="7">
    <source>
        <dbReference type="SAM" id="Phobius"/>
    </source>
</evidence>
<dbReference type="VEuPathDB" id="FungiDB:AeMF1_005619"/>
<feature type="transmembrane region" description="Helical" evidence="7">
    <location>
        <begin position="47"/>
        <end position="66"/>
    </location>
</feature>
<dbReference type="InterPro" id="IPR036259">
    <property type="entry name" value="MFS_trans_sf"/>
</dbReference>
<comment type="similarity">
    <text evidence="2">Belongs to the major facilitator superfamily. Folate-biopterin transporter (TC 2.A.71) family.</text>
</comment>
<feature type="transmembrane region" description="Helical" evidence="7">
    <location>
        <begin position="272"/>
        <end position="290"/>
    </location>
</feature>
<comment type="subcellular location">
    <subcellularLocation>
        <location evidence="1">Membrane</location>
        <topology evidence="1">Multi-pass membrane protein</topology>
    </subcellularLocation>
</comment>
<keyword evidence="6 7" id="KW-0472">Membrane</keyword>
<dbReference type="InterPro" id="IPR039309">
    <property type="entry name" value="BT1"/>
</dbReference>
<keyword evidence="5 7" id="KW-1133">Transmembrane helix</keyword>
<gene>
    <name evidence="8" type="ORF">Ae201684_005668</name>
</gene>
<comment type="caution">
    <text evidence="8">The sequence shown here is derived from an EMBL/GenBank/DDBJ whole genome shotgun (WGS) entry which is preliminary data.</text>
</comment>
<dbReference type="EMBL" id="VJMJ01000074">
    <property type="protein sequence ID" value="KAF0738437.1"/>
    <property type="molecule type" value="Genomic_DNA"/>
</dbReference>
<evidence type="ECO:0000256" key="6">
    <source>
        <dbReference type="ARBA" id="ARBA00023136"/>
    </source>
</evidence>
<feature type="transmembrane region" description="Helical" evidence="7">
    <location>
        <begin position="189"/>
        <end position="207"/>
    </location>
</feature>
<feature type="transmembrane region" description="Helical" evidence="7">
    <location>
        <begin position="446"/>
        <end position="468"/>
    </location>
</feature>
<sequence>MTTASNKGGGLDYTDATTPKSPLDALESGVAQPDGALVYNSREVKALVGQYIVIGLLYGVLPHFPLNILNDYYDLSSSNYNAPTGLVLLFGWSLKAFVGLLSDVVPIMGYRRKSYMLGGWVCCAVVLLVLACLNHGSPSSDRYYRQDSKDIPVDPDFQAKGTRLGFLCALATFCYAFADVPADALAETIVYSVRSIGTMASSLLIGLCLSSDRFRCDFSWDMGLNVWFFFLFAAVLFAIPVTFFYVKEAKKEAATVSSYVAQFRALLQTRGMWQLMAFNFIFSLLANSFPSVAPRYVQNLWGRVSSVDTMIMNVIGSAAFAATLAVVGKWGQTGNWRRWLVLTTLILNGVDAVCQFLSIYDILRNQIVFAIVPLAGEIPRAVQFILMMFTIVEVSDDGNQGLVFGVLTTCSTMAVPLGAALSHALGGVFRLNDTRGSQNYIHGDNQIAYTYIIHYGLVCVAVCLVSLFPTQRTMLREWKKASNDGSKSVGGWIFLAGAVLFVVAVIYNLMIVSDSVTCFRQAGGNGC</sequence>
<dbReference type="VEuPathDB" id="FungiDB:AeMF1_005618"/>
<evidence type="ECO:0008006" key="10">
    <source>
        <dbReference type="Google" id="ProtNLM"/>
    </source>
</evidence>